<accession>A0A938WZ02</accession>
<dbReference type="EMBL" id="JACLYU010000006">
    <property type="protein sequence ID" value="MBM6699638.1"/>
    <property type="molecule type" value="Genomic_DNA"/>
</dbReference>
<protein>
    <submittedName>
        <fullName evidence="4">Glycosyltransferase</fullName>
    </submittedName>
</protein>
<dbReference type="AlphaFoldDB" id="A0A938WZ02"/>
<gene>
    <name evidence="4" type="ORF">H7U32_04780</name>
</gene>
<dbReference type="PANTHER" id="PTHR48090">
    <property type="entry name" value="UNDECAPRENYL-PHOSPHATE 4-DEOXY-4-FORMAMIDO-L-ARABINOSE TRANSFERASE-RELATED"/>
    <property type="match status" value="1"/>
</dbReference>
<dbReference type="PANTHER" id="PTHR48090:SF7">
    <property type="entry name" value="RFBJ PROTEIN"/>
    <property type="match status" value="1"/>
</dbReference>
<keyword evidence="2" id="KW-1133">Transmembrane helix</keyword>
<comment type="caution">
    <text evidence="4">The sequence shown here is derived from an EMBL/GenBank/DDBJ whole genome shotgun (WGS) entry which is preliminary data.</text>
</comment>
<organism evidence="4 5">
    <name type="scientific">Bifidobacterium pullorum subsp. saeculare</name>
    <dbReference type="NCBI Taxonomy" id="78257"/>
    <lineage>
        <taxon>Bacteria</taxon>
        <taxon>Bacillati</taxon>
        <taxon>Actinomycetota</taxon>
        <taxon>Actinomycetes</taxon>
        <taxon>Bifidobacteriales</taxon>
        <taxon>Bifidobacteriaceae</taxon>
        <taxon>Bifidobacterium</taxon>
    </lineage>
</organism>
<keyword evidence="2" id="KW-0472">Membrane</keyword>
<evidence type="ECO:0000313" key="4">
    <source>
        <dbReference type="EMBL" id="MBM6699638.1"/>
    </source>
</evidence>
<dbReference type="InterPro" id="IPR029044">
    <property type="entry name" value="Nucleotide-diphossugar_trans"/>
</dbReference>
<keyword evidence="2" id="KW-0812">Transmembrane</keyword>
<comment type="similarity">
    <text evidence="1">Belongs to the glycosyltransferase 2 family.</text>
</comment>
<reference evidence="4" key="1">
    <citation type="submission" date="2020-08" db="EMBL/GenBank/DDBJ databases">
        <authorList>
            <person name="Cejkova D."/>
            <person name="Kubasova T."/>
            <person name="Jahodarova E."/>
            <person name="Rychlik I."/>
        </authorList>
    </citation>
    <scope>NUCLEOTIDE SEQUENCE</scope>
    <source>
        <strain evidence="4">An836</strain>
    </source>
</reference>
<reference evidence="4" key="2">
    <citation type="journal article" date="2021" name="Sci. Rep.">
        <title>The distribution of antibiotic resistance genes in chicken gut microbiota commensals.</title>
        <authorList>
            <person name="Juricova H."/>
            <person name="Matiasovicova J."/>
            <person name="Kubasova T."/>
            <person name="Cejkova D."/>
            <person name="Rychlik I."/>
        </authorList>
    </citation>
    <scope>NUCLEOTIDE SEQUENCE</scope>
    <source>
        <strain evidence="4">An836</strain>
    </source>
</reference>
<dbReference type="Proteomes" id="UP000718821">
    <property type="component" value="Unassembled WGS sequence"/>
</dbReference>
<feature type="transmembrane region" description="Helical" evidence="2">
    <location>
        <begin position="260"/>
        <end position="283"/>
    </location>
</feature>
<sequence>MAVLVPCYNEAVTIGKVIDDFHRCLPGATVYVYDNNSTDDTATIARSHGAVVRTERRQGKGHTVRQMLRDIDADAYLMVDGDDTYPAEAAPDLLNPLLDGEVDFSLGDRLSNGTYEHENKRAFHNLGNNLVRTLIRHLYGVSYTDVMTGYRGFTRLAARTLPILSPGFELETELAIHTADKRWRVAEIPIDYRDRPAGSISKLNTLSDGLRVLRTIAGLFKDYRPFAFFGWLSLLLAILGIAVAIPVIGEYLSTGLVPRLPTAFLASALEILAALSLTTALILDTIAKNSRKQYELAVLNARR</sequence>
<proteinExistence type="inferred from homology"/>
<feature type="transmembrane region" description="Helical" evidence="2">
    <location>
        <begin position="226"/>
        <end position="248"/>
    </location>
</feature>
<feature type="domain" description="Glycosyltransferase 2-like" evidence="3">
    <location>
        <begin position="3"/>
        <end position="156"/>
    </location>
</feature>
<keyword evidence="5" id="KW-1185">Reference proteome</keyword>
<evidence type="ECO:0000259" key="3">
    <source>
        <dbReference type="Pfam" id="PF00535"/>
    </source>
</evidence>
<evidence type="ECO:0000256" key="2">
    <source>
        <dbReference type="SAM" id="Phobius"/>
    </source>
</evidence>
<name>A0A938WZ02_9BIFI</name>
<evidence type="ECO:0000313" key="5">
    <source>
        <dbReference type="Proteomes" id="UP000718821"/>
    </source>
</evidence>
<dbReference type="Gene3D" id="3.90.550.10">
    <property type="entry name" value="Spore Coat Polysaccharide Biosynthesis Protein SpsA, Chain A"/>
    <property type="match status" value="1"/>
</dbReference>
<dbReference type="InterPro" id="IPR001173">
    <property type="entry name" value="Glyco_trans_2-like"/>
</dbReference>
<evidence type="ECO:0000256" key="1">
    <source>
        <dbReference type="ARBA" id="ARBA00006739"/>
    </source>
</evidence>
<dbReference type="CDD" id="cd04179">
    <property type="entry name" value="DPM_DPG-synthase_like"/>
    <property type="match status" value="1"/>
</dbReference>
<dbReference type="InterPro" id="IPR050256">
    <property type="entry name" value="Glycosyltransferase_2"/>
</dbReference>
<dbReference type="Pfam" id="PF00535">
    <property type="entry name" value="Glycos_transf_2"/>
    <property type="match status" value="1"/>
</dbReference>
<dbReference type="SUPFAM" id="SSF53448">
    <property type="entry name" value="Nucleotide-diphospho-sugar transferases"/>
    <property type="match status" value="1"/>
</dbReference>